<proteinExistence type="predicted"/>
<dbReference type="AlphaFoldDB" id="A0A1C3KD41"/>
<organism evidence="1 2">
    <name type="scientific">Plasmodium malariae</name>
    <dbReference type="NCBI Taxonomy" id="5858"/>
    <lineage>
        <taxon>Eukaryota</taxon>
        <taxon>Sar</taxon>
        <taxon>Alveolata</taxon>
        <taxon>Apicomplexa</taxon>
        <taxon>Aconoidasida</taxon>
        <taxon>Haemosporida</taxon>
        <taxon>Plasmodiidae</taxon>
        <taxon>Plasmodium</taxon>
        <taxon>Plasmodium (Plasmodium)</taxon>
    </lineage>
</organism>
<gene>
    <name evidence="1" type="primary">PmlGA01_090037700</name>
    <name evidence="1" type="ORF">PMLGA01_090037700</name>
</gene>
<accession>A0A1C3KD41</accession>
<sequence length="413" mass="48667">MDKVTDSLTNENMNEVFISYNDMIQDNASETCVESYKDLNEFLENSDESNFQYSNESENSSIYNTYSTDEKHIPIYSYVSNNFITKKERKYKKCYTASFINNMNSVENFPFKSYGNMTTGTDKTKKIENFQWKPLGKNVPEISLLNMSYKKAWDIGKEGCNGLLIKNIFESYKKKKLHYIVLDGTNIENFLTVYSHTYQETIKGVNPSVLIQFSFYDIEDAYFIYDIKSIHIFRKMKHKEKEKTVILKGLNDNFFNAILVCMNEIIHYLKFVNFKRMMNKSNTKKKKNEELDETTYFVKSARNENNVYNNNIKDVISYNKKKKKINDTYINGESNNKNCENNIVNFGNKNINCNKENKNDFPTILSSNNIEEFGYEYIKDIIKKEEKKLYETDKMYINSNDEYSSHTSDSMSQ</sequence>
<dbReference type="Proteomes" id="UP000219799">
    <property type="component" value="Chromosome 9"/>
</dbReference>
<protein>
    <submittedName>
        <fullName evidence="1">Uncharacterized protein</fullName>
    </submittedName>
</protein>
<evidence type="ECO:0000313" key="2">
    <source>
        <dbReference type="Proteomes" id="UP000219799"/>
    </source>
</evidence>
<evidence type="ECO:0000313" key="1">
    <source>
        <dbReference type="EMBL" id="SBT71466.1"/>
    </source>
</evidence>
<name>A0A1C3KD41_PLAMA</name>
<dbReference type="VEuPathDB" id="PlasmoDB:PmUG01_09046000"/>
<reference evidence="1 2" key="1">
    <citation type="submission" date="2016-06" db="EMBL/GenBank/DDBJ databases">
        <authorList>
            <consortium name="Pathogen Informatics"/>
        </authorList>
    </citation>
    <scope>NUCLEOTIDE SEQUENCE [LARGE SCALE GENOMIC DNA]</scope>
    <source>
        <strain evidence="1">PmlGA01</strain>
    </source>
</reference>
<dbReference type="EMBL" id="LT594497">
    <property type="protein sequence ID" value="SBT71466.1"/>
    <property type="molecule type" value="Genomic_DNA"/>
</dbReference>